<dbReference type="PANTHER" id="PTHR43713">
    <property type="entry name" value="GLUTAMATE-1-SEMIALDEHYDE 2,1-AMINOMUTASE"/>
    <property type="match status" value="1"/>
</dbReference>
<dbReference type="InterPro" id="IPR049704">
    <property type="entry name" value="Aminotrans_3_PPA_site"/>
</dbReference>
<proteinExistence type="inferred from homology"/>
<protein>
    <submittedName>
        <fullName evidence="4">Glutamate-1-semialdehyde 2,1-aminomutase</fullName>
    </submittedName>
</protein>
<comment type="similarity">
    <text evidence="3">Belongs to the class-III pyridoxal-phosphate-dependent aminotransferase family.</text>
</comment>
<comment type="cofactor">
    <cofactor evidence="1">
        <name>pyridoxal 5'-phosphate</name>
        <dbReference type="ChEBI" id="CHEBI:597326"/>
    </cofactor>
</comment>
<name>A0A919YV94_9BACL</name>
<dbReference type="CDD" id="cd00610">
    <property type="entry name" value="OAT_like"/>
    <property type="match status" value="1"/>
</dbReference>
<dbReference type="InterPro" id="IPR015424">
    <property type="entry name" value="PyrdxlP-dep_Trfase"/>
</dbReference>
<dbReference type="GO" id="GO:0008483">
    <property type="term" value="F:transaminase activity"/>
    <property type="evidence" value="ECO:0007669"/>
    <property type="project" value="InterPro"/>
</dbReference>
<comment type="caution">
    <text evidence="4">The sequence shown here is derived from an EMBL/GenBank/DDBJ whole genome shotgun (WGS) entry which is preliminary data.</text>
</comment>
<evidence type="ECO:0000313" key="4">
    <source>
        <dbReference type="EMBL" id="GIP17463.1"/>
    </source>
</evidence>
<dbReference type="Pfam" id="PF00202">
    <property type="entry name" value="Aminotran_3"/>
    <property type="match status" value="1"/>
</dbReference>
<evidence type="ECO:0000256" key="1">
    <source>
        <dbReference type="ARBA" id="ARBA00001933"/>
    </source>
</evidence>
<dbReference type="Proteomes" id="UP000683139">
    <property type="component" value="Unassembled WGS sequence"/>
</dbReference>
<dbReference type="PANTHER" id="PTHR43713:SF3">
    <property type="entry name" value="GLUTAMATE-1-SEMIALDEHYDE 2,1-AMINOMUTASE 1, CHLOROPLASTIC-RELATED"/>
    <property type="match status" value="1"/>
</dbReference>
<accession>A0A919YV94</accession>
<dbReference type="InterPro" id="IPR015421">
    <property type="entry name" value="PyrdxlP-dep_Trfase_major"/>
</dbReference>
<dbReference type="EMBL" id="BOSE01000005">
    <property type="protein sequence ID" value="GIP17463.1"/>
    <property type="molecule type" value="Genomic_DNA"/>
</dbReference>
<dbReference type="InterPro" id="IPR005814">
    <property type="entry name" value="Aminotrans_3"/>
</dbReference>
<evidence type="ECO:0000256" key="3">
    <source>
        <dbReference type="RuleBase" id="RU003560"/>
    </source>
</evidence>
<sequence>MTYKKSIADLEQSKQFLAGGVASTLRAAMQPTPLFAESGSGPYIRDVDGNEYIDYLLGYGPLILGHAHPSLIGALEAAARGGVAYGLQHAGEIELARTLCELLPCAERVALSGSGTEAVMLALRLARAHTNKRKVVRFHGHYHGWSDAIFTSFPSADMKLSSSLTAAQGPVVPGTGGQSASSLDDIILLPWNDPAALEQTLKEQHNEIAAVISEPIMCNSGCIRPKAGYLEQMRSLTRELGIVMILDEVITGFRLGLGGAHGHFGIDPDLVTVGKALGGGIAISAVAGSAEIMKLIETGAVSHLGTLNGSTAATAAALATIRELAADDGAAYIRMNRITNQLTTGIRELMKKHGLPGIVNREGPVFHMMFIEERKVESFEAFSKRDGVLYAKFAALMLEEGVLLRPNGLWYVSAIHSEQEARKTLLAADRAMGRLLAEAIG</sequence>
<dbReference type="RefSeq" id="WP_213516796.1">
    <property type="nucleotide sequence ID" value="NZ_BOSE01000005.1"/>
</dbReference>
<dbReference type="PROSITE" id="PS00600">
    <property type="entry name" value="AA_TRANSFER_CLASS_3"/>
    <property type="match status" value="1"/>
</dbReference>
<gene>
    <name evidence="4" type="primary">hemL</name>
    <name evidence="4" type="ORF">J40TS1_31050</name>
</gene>
<organism evidence="4 5">
    <name type="scientific">Paenibacillus montaniterrae</name>
    <dbReference type="NCBI Taxonomy" id="429341"/>
    <lineage>
        <taxon>Bacteria</taxon>
        <taxon>Bacillati</taxon>
        <taxon>Bacillota</taxon>
        <taxon>Bacilli</taxon>
        <taxon>Bacillales</taxon>
        <taxon>Paenibacillaceae</taxon>
        <taxon>Paenibacillus</taxon>
    </lineage>
</organism>
<evidence type="ECO:0000313" key="5">
    <source>
        <dbReference type="Proteomes" id="UP000683139"/>
    </source>
</evidence>
<dbReference type="Gene3D" id="3.40.640.10">
    <property type="entry name" value="Type I PLP-dependent aspartate aminotransferase-like (Major domain)"/>
    <property type="match status" value="1"/>
</dbReference>
<keyword evidence="5" id="KW-1185">Reference proteome</keyword>
<dbReference type="InterPro" id="IPR015422">
    <property type="entry name" value="PyrdxlP-dep_Trfase_small"/>
</dbReference>
<evidence type="ECO:0000256" key="2">
    <source>
        <dbReference type="ARBA" id="ARBA00022898"/>
    </source>
</evidence>
<dbReference type="AlphaFoldDB" id="A0A919YV94"/>
<dbReference type="Gene3D" id="3.90.1150.10">
    <property type="entry name" value="Aspartate Aminotransferase, domain 1"/>
    <property type="match status" value="1"/>
</dbReference>
<dbReference type="SUPFAM" id="SSF53383">
    <property type="entry name" value="PLP-dependent transferases"/>
    <property type="match status" value="1"/>
</dbReference>
<reference evidence="4" key="1">
    <citation type="submission" date="2021-03" db="EMBL/GenBank/DDBJ databases">
        <title>Antimicrobial resistance genes in bacteria isolated from Japanese honey, and their potential for conferring macrolide and lincosamide resistance in the American foulbrood pathogen Paenibacillus larvae.</title>
        <authorList>
            <person name="Okamoto M."/>
            <person name="Kumagai M."/>
            <person name="Kanamori H."/>
            <person name="Takamatsu D."/>
        </authorList>
    </citation>
    <scope>NUCLEOTIDE SEQUENCE</scope>
    <source>
        <strain evidence="4">J40TS1</strain>
    </source>
</reference>
<keyword evidence="2 3" id="KW-0663">Pyridoxal phosphate</keyword>
<dbReference type="GO" id="GO:0030170">
    <property type="term" value="F:pyridoxal phosphate binding"/>
    <property type="evidence" value="ECO:0007669"/>
    <property type="project" value="InterPro"/>
</dbReference>